<reference evidence="5" key="1">
    <citation type="journal article" date="2017" name="J. Phycol.">
        <title>Analysis of chloroplast genomes and a supermatrix inform reclassification of the Rhodomelaceae (Rhodophyta).</title>
        <authorList>
            <person name="Diaz-Tapia P."/>
            <person name="Maggs C.A."/>
            <person name="West J.A."/>
            <person name="Verbruggen H."/>
        </authorList>
    </citation>
    <scope>NUCLEOTIDE SEQUENCE</scope>
    <source>
        <strain evidence="5">PD1825</strain>
    </source>
</reference>
<evidence type="ECO:0000256" key="3">
    <source>
        <dbReference type="ARBA" id="ARBA00021523"/>
    </source>
</evidence>
<dbReference type="GeneID" id="33362412"/>
<comment type="similarity">
    <text evidence="2">Belongs to the ycf23 family.</text>
</comment>
<comment type="subcellular location">
    <subcellularLocation>
        <location evidence="1">Plastid</location>
    </subcellularLocation>
</comment>
<sequence length="281" mass="31158">MNLYNHKLQQSFELKSVIKVISGIDNTNVSEVIKIAKAVSLSKATYIDIAANPHLVKKVKSCSNLPVCISSVNIIDIYNCVLAGADLVELGNYDFFYAKGNYVNAKQILTLVKILKRLVGRIDLCVTVPYYLSLIDQVILAKDLELLGVNIIQSEGVCLSKKFVKNYQKTLGPNLDQSNIAFVSSLLSTYFISHFVDIPIISASGCRSITSKISTQYGASGIGIGSAIRKQKNIIDMVKYINQTYDSLSLYSENKSSNFSRVLQFVPYDEMKKLTLNKLQS</sequence>
<dbReference type="EMBL" id="MF101467">
    <property type="protein sequence ID" value="ARW69696.1"/>
    <property type="molecule type" value="Genomic_DNA"/>
</dbReference>
<evidence type="ECO:0000256" key="1">
    <source>
        <dbReference type="ARBA" id="ARBA00004474"/>
    </source>
</evidence>
<dbReference type="PANTHER" id="PTHR36895">
    <property type="match status" value="1"/>
</dbReference>
<evidence type="ECO:0000256" key="4">
    <source>
        <dbReference type="ARBA" id="ARBA00022640"/>
    </source>
</evidence>
<name>A0A1Z1MUQ2_9FLOR</name>
<dbReference type="RefSeq" id="YP_009399877.1">
    <property type="nucleotide sequence ID" value="NC_035299.1"/>
</dbReference>
<evidence type="ECO:0000256" key="2">
    <source>
        <dbReference type="ARBA" id="ARBA00009664"/>
    </source>
</evidence>
<dbReference type="InterPro" id="IPR011060">
    <property type="entry name" value="RibuloseP-bd_barrel"/>
</dbReference>
<dbReference type="SUPFAM" id="SSF51366">
    <property type="entry name" value="Ribulose-phoshate binding barrel"/>
    <property type="match status" value="1"/>
</dbReference>
<dbReference type="AlphaFoldDB" id="A0A1Z1MUQ2"/>
<dbReference type="PANTHER" id="PTHR36895:SF1">
    <property type="entry name" value="YCF23 PROTEIN"/>
    <property type="match status" value="1"/>
</dbReference>
<geneLocation type="chloroplast" evidence="5"/>
<dbReference type="Pfam" id="PF04481">
    <property type="entry name" value="DUF561"/>
    <property type="match status" value="1"/>
</dbReference>
<keyword evidence="4 5" id="KW-0934">Plastid</keyword>
<evidence type="ECO:0000313" key="5">
    <source>
        <dbReference type="EMBL" id="ARW69696.1"/>
    </source>
</evidence>
<organism evidence="5">
    <name type="scientific">Tolypiocladia glomerulata</name>
    <dbReference type="NCBI Taxonomy" id="860646"/>
    <lineage>
        <taxon>Eukaryota</taxon>
        <taxon>Rhodophyta</taxon>
        <taxon>Florideophyceae</taxon>
        <taxon>Rhodymeniophycidae</taxon>
        <taxon>Ceramiales</taxon>
        <taxon>Rhodomelaceae</taxon>
        <taxon>Polysiphonioideae</taxon>
        <taxon>Tolypiocladia</taxon>
    </lineage>
</organism>
<accession>A0A1Z1MUQ2</accession>
<gene>
    <name evidence="5" type="primary">ycf23</name>
</gene>
<keyword evidence="5" id="KW-0150">Chloroplast</keyword>
<proteinExistence type="inferred from homology"/>
<dbReference type="InterPro" id="IPR007570">
    <property type="entry name" value="Uncharacterised_Ycf23"/>
</dbReference>
<dbReference type="GO" id="GO:0009536">
    <property type="term" value="C:plastid"/>
    <property type="evidence" value="ECO:0007669"/>
    <property type="project" value="UniProtKB-SubCell"/>
</dbReference>
<protein>
    <recommendedName>
        <fullName evidence="3">Uncharacterized protein ycf23</fullName>
    </recommendedName>
</protein>